<dbReference type="Pfam" id="PF16076">
    <property type="entry name" value="Acyltransf_C"/>
    <property type="match status" value="1"/>
</dbReference>
<dbReference type="Pfam" id="PF01553">
    <property type="entry name" value="Acyltransferase"/>
    <property type="match status" value="1"/>
</dbReference>
<evidence type="ECO:0000259" key="5">
    <source>
        <dbReference type="SMART" id="SM00563"/>
    </source>
</evidence>
<dbReference type="GO" id="GO:0012505">
    <property type="term" value="C:endomembrane system"/>
    <property type="evidence" value="ECO:0007669"/>
    <property type="project" value="TreeGrafter"/>
</dbReference>
<reference evidence="6 7" key="1">
    <citation type="journal article" date="2023" name="BMC Biol.">
        <title>The compact genome of the sponge Oopsacas minuta (Hexactinellida) is lacking key metazoan core genes.</title>
        <authorList>
            <person name="Santini S."/>
            <person name="Schenkelaars Q."/>
            <person name="Jourda C."/>
            <person name="Duchesne M."/>
            <person name="Belahbib H."/>
            <person name="Rocher C."/>
            <person name="Selva M."/>
            <person name="Riesgo A."/>
            <person name="Vervoort M."/>
            <person name="Leys S.P."/>
            <person name="Kodjabachian L."/>
            <person name="Le Bivic A."/>
            <person name="Borchiellini C."/>
            <person name="Claverie J.M."/>
            <person name="Renard E."/>
        </authorList>
    </citation>
    <scope>NUCLEOTIDE SEQUENCE [LARGE SCALE GENOMIC DNA]</scope>
    <source>
        <strain evidence="6">SPO-2</strain>
    </source>
</reference>
<keyword evidence="7" id="KW-1185">Reference proteome</keyword>
<gene>
    <name evidence="6" type="ORF">LOD99_11346</name>
</gene>
<name>A0AAV7K4A6_9METZ</name>
<dbReference type="PANTHER" id="PTHR10983">
    <property type="entry name" value="1-ACYLGLYCEROL-3-PHOSPHATE ACYLTRANSFERASE-RELATED"/>
    <property type="match status" value="1"/>
</dbReference>
<dbReference type="InterPro" id="IPR032098">
    <property type="entry name" value="Acyltransf_C"/>
</dbReference>
<keyword evidence="4" id="KW-0472">Membrane</keyword>
<evidence type="ECO:0000313" key="7">
    <source>
        <dbReference type="Proteomes" id="UP001165289"/>
    </source>
</evidence>
<evidence type="ECO:0000313" key="6">
    <source>
        <dbReference type="EMBL" id="KAI6656067.1"/>
    </source>
</evidence>
<feature type="transmembrane region" description="Helical" evidence="4">
    <location>
        <begin position="12"/>
        <end position="35"/>
    </location>
</feature>
<feature type="transmembrane region" description="Helical" evidence="4">
    <location>
        <begin position="307"/>
        <end position="333"/>
    </location>
</feature>
<keyword evidence="4" id="KW-1133">Transmembrane helix</keyword>
<evidence type="ECO:0000256" key="1">
    <source>
        <dbReference type="ARBA" id="ARBA00008655"/>
    </source>
</evidence>
<protein>
    <submittedName>
        <fullName evidence="6">1-acyl-sn-glycerol-3-phosphate acyltransferase gamma</fullName>
    </submittedName>
</protein>
<dbReference type="SMART" id="SM00563">
    <property type="entry name" value="PlsC"/>
    <property type="match status" value="1"/>
</dbReference>
<accession>A0AAV7K4A6</accession>
<evidence type="ECO:0000256" key="2">
    <source>
        <dbReference type="ARBA" id="ARBA00022679"/>
    </source>
</evidence>
<dbReference type="Proteomes" id="UP001165289">
    <property type="component" value="Unassembled WGS sequence"/>
</dbReference>
<keyword evidence="2" id="KW-0808">Transferase</keyword>
<proteinExistence type="inferred from homology"/>
<evidence type="ECO:0000256" key="4">
    <source>
        <dbReference type="SAM" id="Phobius"/>
    </source>
</evidence>
<comment type="similarity">
    <text evidence="1">Belongs to the 1-acyl-sn-glycerol-3-phosphate acyltransferase family.</text>
</comment>
<organism evidence="6 7">
    <name type="scientific">Oopsacas minuta</name>
    <dbReference type="NCBI Taxonomy" id="111878"/>
    <lineage>
        <taxon>Eukaryota</taxon>
        <taxon>Metazoa</taxon>
        <taxon>Porifera</taxon>
        <taxon>Hexactinellida</taxon>
        <taxon>Hexasterophora</taxon>
        <taxon>Lyssacinosida</taxon>
        <taxon>Leucopsacidae</taxon>
        <taxon>Oopsacas</taxon>
    </lineage>
</organism>
<dbReference type="InterPro" id="IPR002123">
    <property type="entry name" value="Plipid/glycerol_acylTrfase"/>
</dbReference>
<dbReference type="AlphaFoldDB" id="A0AAV7K4A6"/>
<comment type="caution">
    <text evidence="6">The sequence shown here is derived from an EMBL/GenBank/DDBJ whole genome shotgun (WGS) entry which is preliminary data.</text>
</comment>
<dbReference type="EMBL" id="JAKMXF010000163">
    <property type="protein sequence ID" value="KAI6656067.1"/>
    <property type="molecule type" value="Genomic_DNA"/>
</dbReference>
<dbReference type="SUPFAM" id="SSF69593">
    <property type="entry name" value="Glycerol-3-phosphate (1)-acyltransferase"/>
    <property type="match status" value="1"/>
</dbReference>
<evidence type="ECO:0000256" key="3">
    <source>
        <dbReference type="ARBA" id="ARBA00023315"/>
    </source>
</evidence>
<feature type="domain" description="Phospholipid/glycerol acyltransferase" evidence="5">
    <location>
        <begin position="93"/>
        <end position="215"/>
    </location>
</feature>
<keyword evidence="4" id="KW-0812">Transmembrane</keyword>
<keyword evidence="3 6" id="KW-0012">Acyltransferase</keyword>
<dbReference type="GO" id="GO:0003841">
    <property type="term" value="F:1-acylglycerol-3-phosphate O-acyltransferase activity"/>
    <property type="evidence" value="ECO:0007669"/>
    <property type="project" value="TreeGrafter"/>
</dbReference>
<sequence length="377" mass="43188">MQSHILLRLRAVQLYIVYTVLLSAFICSFLQALVYPLSFLSRIYWARLNQLLAYSPLGICVFTAEKIARVRIRVAGEYDKCVKLCSATLSDHQLVTMNHAGEIDWLVGFGLVNRSRMLGNMIAIAKEIIRYIPGIGWSFYLSGWIFVKRDSARDLKHIWRCAKKMTESPTRFALAILPEGTRFTTEKHKQSIAIANKKGLPVFTHHLTPRSRGFHTLVTALRDDPLLEYLVDITIVTPETANVSSVLNGDEIFCDVMLGFYPIGSIPAGSEQQSTEWLYQLFREKDRLVQYHRDNGRFPLELRGFDLPAVCTYVSIFWFILSAIPLIYLFYYLLATQQYTLLVGCLVSSWGVNKLVEKLLDMTRLRKASHYGKRKQA</sequence>
<dbReference type="PANTHER" id="PTHR10983:SF24">
    <property type="entry name" value="1-ACYLGLYCEROL-3-PHOSPHATE O-ACYLTRANSFERASE 3, ISOFORM E-RELATED"/>
    <property type="match status" value="1"/>
</dbReference>
<dbReference type="CDD" id="cd07990">
    <property type="entry name" value="LPLAT_LCLAT1-like"/>
    <property type="match status" value="1"/>
</dbReference>